<name>A0A8H8R8Z9_9HELO</name>
<dbReference type="AlphaFoldDB" id="A0A8H8R8Z9"/>
<dbReference type="RefSeq" id="XP_031009615.1">
    <property type="nucleotide sequence ID" value="XM_031145395.1"/>
</dbReference>
<evidence type="ECO:0000313" key="2">
    <source>
        <dbReference type="Proteomes" id="UP000431533"/>
    </source>
</evidence>
<dbReference type="Proteomes" id="UP000431533">
    <property type="component" value="Unassembled WGS sequence"/>
</dbReference>
<keyword evidence="2" id="KW-1185">Reference proteome</keyword>
<protein>
    <submittedName>
        <fullName evidence="1">Uncharacterized protein</fullName>
    </submittedName>
</protein>
<accession>A0A8H8R8Z9</accession>
<comment type="caution">
    <text evidence="1">The sequence shown here is derived from an EMBL/GenBank/DDBJ whole genome shotgun (WGS) entry which is preliminary data.</text>
</comment>
<gene>
    <name evidence="1" type="ORF">LHYA1_G000403</name>
</gene>
<dbReference type="GeneID" id="41980601"/>
<evidence type="ECO:0000313" key="1">
    <source>
        <dbReference type="EMBL" id="TVY30830.1"/>
    </source>
</evidence>
<feature type="non-terminal residue" evidence="1">
    <location>
        <position position="76"/>
    </location>
</feature>
<reference evidence="1 2" key="1">
    <citation type="submission" date="2018-05" db="EMBL/GenBank/DDBJ databases">
        <title>Genome sequencing and assembly of the regulated plant pathogen Lachnellula willkommii and related sister species for the development of diagnostic species identification markers.</title>
        <authorList>
            <person name="Giroux E."/>
            <person name="Bilodeau G."/>
        </authorList>
    </citation>
    <scope>NUCLEOTIDE SEQUENCE [LARGE SCALE GENOMIC DNA]</scope>
    <source>
        <strain evidence="1 2">CBS 185.66</strain>
    </source>
</reference>
<organism evidence="1 2">
    <name type="scientific">Lachnellula hyalina</name>
    <dbReference type="NCBI Taxonomy" id="1316788"/>
    <lineage>
        <taxon>Eukaryota</taxon>
        <taxon>Fungi</taxon>
        <taxon>Dikarya</taxon>
        <taxon>Ascomycota</taxon>
        <taxon>Pezizomycotina</taxon>
        <taxon>Leotiomycetes</taxon>
        <taxon>Helotiales</taxon>
        <taxon>Lachnaceae</taxon>
        <taxon>Lachnellula</taxon>
    </lineage>
</organism>
<dbReference type="EMBL" id="QGMH01000004">
    <property type="protein sequence ID" value="TVY30830.1"/>
    <property type="molecule type" value="Genomic_DNA"/>
</dbReference>
<proteinExistence type="predicted"/>
<sequence length="76" mass="8969">RALSICDIQEKFRPVVWEYASINQIWDLKVIFYFDLLINFNQQYINNPKTPPFRIHPLDPNLRHHAELGSSGPDMS</sequence>